<dbReference type="Pfam" id="PF02798">
    <property type="entry name" value="GST_N"/>
    <property type="match status" value="1"/>
</dbReference>
<accession>A0A9R0JFL5</accession>
<dbReference type="SUPFAM" id="SSF52833">
    <property type="entry name" value="Thioredoxin-like"/>
    <property type="match status" value="1"/>
</dbReference>
<dbReference type="InterPro" id="IPR036282">
    <property type="entry name" value="Glutathione-S-Trfase_C_sf"/>
</dbReference>
<protein>
    <recommendedName>
        <fullName evidence="1">glutathione transferase</fullName>
        <ecNumber evidence="1">2.5.1.18</ecNumber>
    </recommendedName>
</protein>
<gene>
    <name evidence="8" type="primary">LOC110805617</name>
</gene>
<feature type="domain" description="GST C-terminal" evidence="6">
    <location>
        <begin position="91"/>
        <end position="219"/>
    </location>
</feature>
<dbReference type="InterPro" id="IPR010987">
    <property type="entry name" value="Glutathione-S-Trfase_C-like"/>
</dbReference>
<comment type="catalytic activity">
    <reaction evidence="3">
        <text>RX + glutathione = an S-substituted glutathione + a halide anion + H(+)</text>
        <dbReference type="Rhea" id="RHEA:16437"/>
        <dbReference type="ChEBI" id="CHEBI:15378"/>
        <dbReference type="ChEBI" id="CHEBI:16042"/>
        <dbReference type="ChEBI" id="CHEBI:17792"/>
        <dbReference type="ChEBI" id="CHEBI:57925"/>
        <dbReference type="ChEBI" id="CHEBI:90779"/>
        <dbReference type="EC" id="2.5.1.18"/>
    </reaction>
</comment>
<dbReference type="RefSeq" id="XP_021866932.2">
    <property type="nucleotide sequence ID" value="XM_022011240.2"/>
</dbReference>
<keyword evidence="7" id="KW-1185">Reference proteome</keyword>
<evidence type="ECO:0000256" key="3">
    <source>
        <dbReference type="ARBA" id="ARBA00047960"/>
    </source>
</evidence>
<dbReference type="InterPro" id="IPR045073">
    <property type="entry name" value="Omega/Tau-like"/>
</dbReference>
<dbReference type="GO" id="GO:0006749">
    <property type="term" value="P:glutathione metabolic process"/>
    <property type="evidence" value="ECO:0000318"/>
    <property type="project" value="GO_Central"/>
</dbReference>
<dbReference type="EC" id="2.5.1.18" evidence="1"/>
<dbReference type="SUPFAM" id="SSF47616">
    <property type="entry name" value="GST C-terminal domain-like"/>
    <property type="match status" value="1"/>
</dbReference>
<sequence length="221" mass="26186">MVNDLVLLDYWASPYAVRVKIALQEKGITNYECREEDLLNAKSSLLFEMNPVYNRIPVLIHNGKPVCESLLIVEYIDEIWKETSPSLLPVDPYDRARARFWADFADKTFITHVRKLWRQKDEIKEDEKKEFIKWVKMLEEELGEKPYFGGNNFGYLDIALIPNYSWFYSYQTSTKLNVAADCPKFIAWVKRCMDRDSVKKSLPNEVKIYQYVLQLKERFTT</sequence>
<evidence type="ECO:0000313" key="7">
    <source>
        <dbReference type="Proteomes" id="UP000813463"/>
    </source>
</evidence>
<dbReference type="GO" id="GO:0005737">
    <property type="term" value="C:cytoplasm"/>
    <property type="evidence" value="ECO:0000318"/>
    <property type="project" value="GO_Central"/>
</dbReference>
<dbReference type="CDD" id="cd03058">
    <property type="entry name" value="GST_N_Tau"/>
    <property type="match status" value="1"/>
</dbReference>
<dbReference type="Proteomes" id="UP000813463">
    <property type="component" value="Chromosome 4"/>
</dbReference>
<dbReference type="InterPro" id="IPR036249">
    <property type="entry name" value="Thioredoxin-like_sf"/>
</dbReference>
<reference evidence="7" key="1">
    <citation type="journal article" date="2021" name="Nat. Commun.">
        <title>Genomic analyses provide insights into spinach domestication and the genetic basis of agronomic traits.</title>
        <authorList>
            <person name="Cai X."/>
            <person name="Sun X."/>
            <person name="Xu C."/>
            <person name="Sun H."/>
            <person name="Wang X."/>
            <person name="Ge C."/>
            <person name="Zhang Z."/>
            <person name="Wang Q."/>
            <person name="Fei Z."/>
            <person name="Jiao C."/>
            <person name="Wang Q."/>
        </authorList>
    </citation>
    <scope>NUCLEOTIDE SEQUENCE [LARGE SCALE GENOMIC DNA]</scope>
    <source>
        <strain evidence="7">cv. Varoflay</strain>
    </source>
</reference>
<dbReference type="CDD" id="cd03185">
    <property type="entry name" value="GST_C_Tau"/>
    <property type="match status" value="1"/>
</dbReference>
<keyword evidence="2" id="KW-0808">Transferase</keyword>
<evidence type="ECO:0000259" key="6">
    <source>
        <dbReference type="PROSITE" id="PS50405"/>
    </source>
</evidence>
<dbReference type="Gene3D" id="3.40.30.10">
    <property type="entry name" value="Glutaredoxin"/>
    <property type="match status" value="1"/>
</dbReference>
<dbReference type="SFLD" id="SFLDG00358">
    <property type="entry name" value="Main_(cytGST)"/>
    <property type="match status" value="1"/>
</dbReference>
<dbReference type="InterPro" id="IPR040079">
    <property type="entry name" value="Glutathione_S-Trfase"/>
</dbReference>
<dbReference type="AlphaFoldDB" id="A0A9R0JFL5"/>
<dbReference type="PROSITE" id="PS50404">
    <property type="entry name" value="GST_NTER"/>
    <property type="match status" value="1"/>
</dbReference>
<dbReference type="PROSITE" id="PS50405">
    <property type="entry name" value="GST_CTER"/>
    <property type="match status" value="1"/>
</dbReference>
<dbReference type="SFLD" id="SFLDS00019">
    <property type="entry name" value="Glutathione_Transferase_(cytos"/>
    <property type="match status" value="1"/>
</dbReference>
<evidence type="ECO:0000256" key="4">
    <source>
        <dbReference type="RuleBase" id="RU003494"/>
    </source>
</evidence>
<dbReference type="Gene3D" id="1.20.1050.10">
    <property type="match status" value="1"/>
</dbReference>
<organism evidence="7 8">
    <name type="scientific">Spinacia oleracea</name>
    <name type="common">Spinach</name>
    <dbReference type="NCBI Taxonomy" id="3562"/>
    <lineage>
        <taxon>Eukaryota</taxon>
        <taxon>Viridiplantae</taxon>
        <taxon>Streptophyta</taxon>
        <taxon>Embryophyta</taxon>
        <taxon>Tracheophyta</taxon>
        <taxon>Spermatophyta</taxon>
        <taxon>Magnoliopsida</taxon>
        <taxon>eudicotyledons</taxon>
        <taxon>Gunneridae</taxon>
        <taxon>Pentapetalae</taxon>
        <taxon>Caryophyllales</taxon>
        <taxon>Chenopodiaceae</taxon>
        <taxon>Chenopodioideae</taxon>
        <taxon>Anserineae</taxon>
        <taxon>Spinacia</taxon>
    </lineage>
</organism>
<name>A0A9R0JFL5_SPIOL</name>
<comment type="similarity">
    <text evidence="4">Belongs to the GST superfamily.</text>
</comment>
<dbReference type="InterPro" id="IPR045074">
    <property type="entry name" value="GST_C_Tau"/>
</dbReference>
<dbReference type="GO" id="GO:0004364">
    <property type="term" value="F:glutathione transferase activity"/>
    <property type="evidence" value="ECO:0000318"/>
    <property type="project" value="GO_Central"/>
</dbReference>
<evidence type="ECO:0000313" key="8">
    <source>
        <dbReference type="RefSeq" id="XP_021866932.2"/>
    </source>
</evidence>
<evidence type="ECO:0000256" key="1">
    <source>
        <dbReference type="ARBA" id="ARBA00012452"/>
    </source>
</evidence>
<dbReference type="PANTHER" id="PTHR11260:SF781">
    <property type="entry name" value="GLUTATHIONE S-TRANSFERASE U19"/>
    <property type="match status" value="1"/>
</dbReference>
<dbReference type="GeneID" id="110805617"/>
<dbReference type="SFLD" id="SFLDG01152">
    <property type="entry name" value="Main.3:_Omega-_and_Tau-like"/>
    <property type="match status" value="1"/>
</dbReference>
<evidence type="ECO:0000256" key="2">
    <source>
        <dbReference type="ARBA" id="ARBA00022679"/>
    </source>
</evidence>
<dbReference type="InterPro" id="IPR004046">
    <property type="entry name" value="GST_C"/>
</dbReference>
<dbReference type="InterPro" id="IPR004045">
    <property type="entry name" value="Glutathione_S-Trfase_N"/>
</dbReference>
<dbReference type="KEGG" id="soe:110805617"/>
<evidence type="ECO:0000259" key="5">
    <source>
        <dbReference type="PROSITE" id="PS50404"/>
    </source>
</evidence>
<reference evidence="8" key="2">
    <citation type="submission" date="2025-08" db="UniProtKB">
        <authorList>
            <consortium name="RefSeq"/>
        </authorList>
    </citation>
    <scope>IDENTIFICATION</scope>
    <source>
        <tissue evidence="8">Leaf</tissue>
    </source>
</reference>
<feature type="domain" description="GST N-terminal" evidence="5">
    <location>
        <begin position="3"/>
        <end position="84"/>
    </location>
</feature>
<proteinExistence type="inferred from homology"/>
<dbReference type="PANTHER" id="PTHR11260">
    <property type="entry name" value="GLUTATHIONE S-TRANSFERASE, GST, SUPERFAMILY, GST DOMAIN CONTAINING"/>
    <property type="match status" value="1"/>
</dbReference>
<dbReference type="Pfam" id="PF00043">
    <property type="entry name" value="GST_C"/>
    <property type="match status" value="1"/>
</dbReference>